<gene>
    <name evidence="8" type="ORF">PSTG_01376</name>
</gene>
<evidence type="ECO:0000256" key="5">
    <source>
        <dbReference type="SAM" id="MobiDB-lite"/>
    </source>
</evidence>
<accession>A0A0L0W239</accession>
<organism evidence="8 9">
    <name type="scientific">Puccinia striiformis f. sp. tritici PST-78</name>
    <dbReference type="NCBI Taxonomy" id="1165861"/>
    <lineage>
        <taxon>Eukaryota</taxon>
        <taxon>Fungi</taxon>
        <taxon>Dikarya</taxon>
        <taxon>Basidiomycota</taxon>
        <taxon>Pucciniomycotina</taxon>
        <taxon>Pucciniomycetes</taxon>
        <taxon>Pucciniales</taxon>
        <taxon>Pucciniaceae</taxon>
        <taxon>Puccinia</taxon>
    </lineage>
</organism>
<dbReference type="GO" id="GO:0031122">
    <property type="term" value="P:cytoplasmic microtubule organization"/>
    <property type="evidence" value="ECO:0007669"/>
    <property type="project" value="InterPro"/>
</dbReference>
<feature type="region of interest" description="Disordered" evidence="5">
    <location>
        <begin position="185"/>
        <end position="207"/>
    </location>
</feature>
<dbReference type="PANTHER" id="PTHR18947">
    <property type="entry name" value="HOOK PROTEINS"/>
    <property type="match status" value="1"/>
</dbReference>
<dbReference type="InterPro" id="IPR036872">
    <property type="entry name" value="CH_dom_sf"/>
</dbReference>
<dbReference type="OrthoDB" id="49395at2759"/>
<evidence type="ECO:0000256" key="1">
    <source>
        <dbReference type="ARBA" id="ARBA00004496"/>
    </source>
</evidence>
<feature type="compositionally biased region" description="Gly residues" evidence="5">
    <location>
        <begin position="933"/>
        <end position="942"/>
    </location>
</feature>
<feature type="region of interest" description="Disordered" evidence="5">
    <location>
        <begin position="918"/>
        <end position="942"/>
    </location>
</feature>
<dbReference type="GO" id="GO:0005815">
    <property type="term" value="C:microtubule organizing center"/>
    <property type="evidence" value="ECO:0007669"/>
    <property type="project" value="TreeGrafter"/>
</dbReference>
<dbReference type="GO" id="GO:0008017">
    <property type="term" value="F:microtubule binding"/>
    <property type="evidence" value="ECO:0007669"/>
    <property type="project" value="InterPro"/>
</dbReference>
<protein>
    <recommendedName>
        <fullName evidence="10">HOOK N-terminal domain-containing protein</fullName>
    </recommendedName>
</protein>
<feature type="compositionally biased region" description="Basic and acidic residues" evidence="5">
    <location>
        <begin position="460"/>
        <end position="481"/>
    </location>
</feature>
<dbReference type="Proteomes" id="UP000054564">
    <property type="component" value="Unassembled WGS sequence"/>
</dbReference>
<evidence type="ECO:0008006" key="10">
    <source>
        <dbReference type="Google" id="ProtNLM"/>
    </source>
</evidence>
<keyword evidence="9" id="KW-1185">Reference proteome</keyword>
<keyword evidence="3 4" id="KW-0175">Coiled coil</keyword>
<evidence type="ECO:0000256" key="3">
    <source>
        <dbReference type="ARBA" id="ARBA00023054"/>
    </source>
</evidence>
<dbReference type="EMBL" id="AJIL01000007">
    <property type="protein sequence ID" value="KNF05566.1"/>
    <property type="molecule type" value="Genomic_DNA"/>
</dbReference>
<feature type="compositionally biased region" description="Basic and acidic residues" evidence="5">
    <location>
        <begin position="185"/>
        <end position="195"/>
    </location>
</feature>
<dbReference type="FunFam" id="1.10.418.10:FF:000217">
    <property type="entry name" value="Uncharacterized protein"/>
    <property type="match status" value="1"/>
</dbReference>
<evidence type="ECO:0000256" key="4">
    <source>
        <dbReference type="SAM" id="Coils"/>
    </source>
</evidence>
<comment type="caution">
    <text evidence="8">The sequence shown here is derived from an EMBL/GenBank/DDBJ whole genome shotgun (WGS) entry which is preliminary data.</text>
</comment>
<feature type="domain" description="Hook C-terminal" evidence="6">
    <location>
        <begin position="246"/>
        <end position="482"/>
    </location>
</feature>
<evidence type="ECO:0000313" key="9">
    <source>
        <dbReference type="Proteomes" id="UP000054564"/>
    </source>
</evidence>
<feature type="region of interest" description="Disordered" evidence="5">
    <location>
        <begin position="261"/>
        <end position="294"/>
    </location>
</feature>
<feature type="coiled-coil region" evidence="4">
    <location>
        <begin position="544"/>
        <end position="608"/>
    </location>
</feature>
<dbReference type="AlphaFoldDB" id="A0A0L0W239"/>
<evidence type="ECO:0000259" key="6">
    <source>
        <dbReference type="Pfam" id="PF05622"/>
    </source>
</evidence>
<feature type="region of interest" description="Disordered" evidence="5">
    <location>
        <begin position="460"/>
        <end position="518"/>
    </location>
</feature>
<sequence>MSSQSPDLALILWLKSLDLPYFRVDSSSQPLKSFDQLGQISDGEILWQLLSSLDSAFFRAPRPSSISGAMSEAWVLRFTSFKKMYKLITRYLEEDVRKSTKSFKGPNLQKIAKDGDLNESISLCMIVLTLATLVQPDVHVPKIQALPTWAQTALMVGIENVSSQLITIETNKSPRRNIGHSGDVEEAHSIEDTFNRPRSSNSNYREEDSHLIERLRSLEVEHRNLQSEIRLLNQTHQDTTHKLFLTEQDLKASQEELQNLELEQTSNHRRREQDPEPESDDEGSNPRHHSRRNSYNRQEYLLRAELEQSKAELTNLGVKLDVAEETNEKNVGMIEEMRKRLEELGDVEEMNRGLRDQLDEVRHEMERARKLENVIEKYKKKLDESADLRRQMKTLEEQNSDLLDRHTALEDEYHKVVTFKPLMEQYKSQIVTLESELSSQKRENDRLQYELDATTLKLRKAEEERDREGEELALYEERVKELEEENPITHTRRRKRSSDTEEGEEGDASTTAFDASFDRHVDEETGIIEGIGGELNDAIEGRTMTSLKLELRKLQREIKILRHAQDEEDEEGNGSGKKSRYLVLENLLEDANRMKRKYEDDYLRQYRETLVLSNQLEEIRSGKSVNGDGAEASIALRQRLNETTEELEKLKAEHVELTVSYEQVSQELTLAKSDLNLVGKDQLEMLSSLRDSVSTEKIALMDELARLKKEQGNLRDQLAMKTEQIQSLLLEKINLQSDSIDQRERLLTRERELGGNGQIKSPKNNELSQEARTKLGVTEQLYKEKDDECRLLKAKLDKAKLFIMSQDKLYKESGDGRGSNNLLPVDVSSLTSNFDETVQTYQAELTSSKDLIDRLRNQYHEMETRYEKELRLMASAWHNLGQQKIRETIALNRNEHSNGSGLGRQATSGVGYRVGAGGNSHWSNNKNGTGSTNPGGGSVTHAGFGGQLRPQSWVKQQRDRMINQYALVSSSSHYSSTQILHFFLSSMLILISTSSLIYFWSSSSYYSSSSHPGSNRISLITSLLFSSKTNQPITRHN</sequence>
<dbReference type="GO" id="GO:0005737">
    <property type="term" value="C:cytoplasm"/>
    <property type="evidence" value="ECO:0007669"/>
    <property type="project" value="UniProtKB-SubCell"/>
</dbReference>
<evidence type="ECO:0000259" key="7">
    <source>
        <dbReference type="Pfam" id="PF19047"/>
    </source>
</evidence>
<feature type="coiled-coil region" evidence="4">
    <location>
        <begin position="633"/>
        <end position="724"/>
    </location>
</feature>
<dbReference type="Pfam" id="PF05622">
    <property type="entry name" value="HOOK"/>
    <property type="match status" value="1"/>
</dbReference>
<dbReference type="GO" id="GO:0030705">
    <property type="term" value="P:cytoskeleton-dependent intracellular transport"/>
    <property type="evidence" value="ECO:0007669"/>
    <property type="project" value="InterPro"/>
</dbReference>
<dbReference type="InterPro" id="IPR008636">
    <property type="entry name" value="Hook_C"/>
</dbReference>
<dbReference type="Gene3D" id="1.10.418.10">
    <property type="entry name" value="Calponin-like domain"/>
    <property type="match status" value="1"/>
</dbReference>
<feature type="domain" description="HOOK N-terminal" evidence="7">
    <location>
        <begin position="36"/>
        <end position="133"/>
    </location>
</feature>
<name>A0A0L0W239_9BASI</name>
<dbReference type="CDD" id="cd22211">
    <property type="entry name" value="HkD_SF"/>
    <property type="match status" value="1"/>
</dbReference>
<comment type="subcellular location">
    <subcellularLocation>
        <location evidence="1">Cytoplasm</location>
    </subcellularLocation>
</comment>
<keyword evidence="2" id="KW-0963">Cytoplasm</keyword>
<dbReference type="PANTHER" id="PTHR18947:SF28">
    <property type="entry name" value="GIRDIN, ISOFORM A"/>
    <property type="match status" value="1"/>
</dbReference>
<proteinExistence type="predicted"/>
<evidence type="ECO:0000256" key="2">
    <source>
        <dbReference type="ARBA" id="ARBA00022490"/>
    </source>
</evidence>
<feature type="compositionally biased region" description="Low complexity" evidence="5">
    <location>
        <begin position="923"/>
        <end position="932"/>
    </location>
</feature>
<reference evidence="9" key="1">
    <citation type="submission" date="2014-03" db="EMBL/GenBank/DDBJ databases">
        <title>The Genome Sequence of Puccinia striiformis f. sp. tritici PST-78.</title>
        <authorList>
            <consortium name="The Broad Institute Genome Sequencing Platform"/>
            <person name="Cuomo C."/>
            <person name="Hulbert S."/>
            <person name="Chen X."/>
            <person name="Walker B."/>
            <person name="Young S.K."/>
            <person name="Zeng Q."/>
            <person name="Gargeya S."/>
            <person name="Fitzgerald M."/>
            <person name="Haas B."/>
            <person name="Abouelleil A."/>
            <person name="Alvarado L."/>
            <person name="Arachchi H.M."/>
            <person name="Berlin A.M."/>
            <person name="Chapman S.B."/>
            <person name="Goldberg J."/>
            <person name="Griggs A."/>
            <person name="Gujja S."/>
            <person name="Hansen M."/>
            <person name="Howarth C."/>
            <person name="Imamovic A."/>
            <person name="Larimer J."/>
            <person name="McCowan C."/>
            <person name="Montmayeur A."/>
            <person name="Murphy C."/>
            <person name="Neiman D."/>
            <person name="Pearson M."/>
            <person name="Priest M."/>
            <person name="Roberts A."/>
            <person name="Saif S."/>
            <person name="Shea T."/>
            <person name="Sisk P."/>
            <person name="Sykes S."/>
            <person name="Wortman J."/>
            <person name="Nusbaum C."/>
            <person name="Birren B."/>
        </authorList>
    </citation>
    <scope>NUCLEOTIDE SEQUENCE [LARGE SCALE GENOMIC DNA]</scope>
    <source>
        <strain evidence="9">race PST-78</strain>
    </source>
</reference>
<dbReference type="GO" id="GO:0051959">
    <property type="term" value="F:dynein light intermediate chain binding"/>
    <property type="evidence" value="ECO:0007669"/>
    <property type="project" value="TreeGrafter"/>
</dbReference>
<dbReference type="Pfam" id="PF19047">
    <property type="entry name" value="HOOK_N"/>
    <property type="match status" value="1"/>
</dbReference>
<dbReference type="SUPFAM" id="SSF116907">
    <property type="entry name" value="Hook domain"/>
    <property type="match status" value="1"/>
</dbReference>
<dbReference type="InterPro" id="IPR043936">
    <property type="entry name" value="HOOK_N"/>
</dbReference>
<feature type="coiled-coil region" evidence="4">
    <location>
        <begin position="838"/>
        <end position="872"/>
    </location>
</feature>
<dbReference type="STRING" id="1165861.A0A0L0W239"/>
<evidence type="ECO:0000313" key="8">
    <source>
        <dbReference type="EMBL" id="KNF05566.1"/>
    </source>
</evidence>